<feature type="compositionally biased region" description="Basic and acidic residues" evidence="2">
    <location>
        <begin position="129"/>
        <end position="153"/>
    </location>
</feature>
<dbReference type="EMBL" id="WJQU01000004">
    <property type="protein sequence ID" value="KAJ6635254.1"/>
    <property type="molecule type" value="Genomic_DNA"/>
</dbReference>
<dbReference type="Proteomes" id="UP001151699">
    <property type="component" value="Chromosome C"/>
</dbReference>
<feature type="region of interest" description="Disordered" evidence="2">
    <location>
        <begin position="129"/>
        <end position="168"/>
    </location>
</feature>
<organism evidence="3 4">
    <name type="scientific">Pseudolycoriella hygida</name>
    <dbReference type="NCBI Taxonomy" id="35572"/>
    <lineage>
        <taxon>Eukaryota</taxon>
        <taxon>Metazoa</taxon>
        <taxon>Ecdysozoa</taxon>
        <taxon>Arthropoda</taxon>
        <taxon>Hexapoda</taxon>
        <taxon>Insecta</taxon>
        <taxon>Pterygota</taxon>
        <taxon>Neoptera</taxon>
        <taxon>Endopterygota</taxon>
        <taxon>Diptera</taxon>
        <taxon>Nematocera</taxon>
        <taxon>Sciaroidea</taxon>
        <taxon>Sciaridae</taxon>
        <taxon>Pseudolycoriella</taxon>
    </lineage>
</organism>
<proteinExistence type="predicted"/>
<accession>A0A9Q0MQV2</accession>
<evidence type="ECO:0000256" key="1">
    <source>
        <dbReference type="PROSITE-ProRule" id="PRU00259"/>
    </source>
</evidence>
<dbReference type="InterPro" id="IPR038905">
    <property type="entry name" value="ARMC2"/>
</dbReference>
<dbReference type="InterPro" id="IPR011989">
    <property type="entry name" value="ARM-like"/>
</dbReference>
<dbReference type="PANTHER" id="PTHR21356:SF1">
    <property type="entry name" value="ARMADILLO REPEAT-CONTAINING PROTEIN 2"/>
    <property type="match status" value="1"/>
</dbReference>
<feature type="region of interest" description="Disordered" evidence="2">
    <location>
        <begin position="89"/>
        <end position="108"/>
    </location>
</feature>
<reference evidence="3" key="1">
    <citation type="submission" date="2022-07" db="EMBL/GenBank/DDBJ databases">
        <authorList>
            <person name="Trinca V."/>
            <person name="Uliana J.V.C."/>
            <person name="Torres T.T."/>
            <person name="Ward R.J."/>
            <person name="Monesi N."/>
        </authorList>
    </citation>
    <scope>NUCLEOTIDE SEQUENCE</scope>
    <source>
        <strain evidence="3">HSMRA1968</strain>
        <tissue evidence="3">Whole embryos</tissue>
    </source>
</reference>
<dbReference type="PANTHER" id="PTHR21356">
    <property type="entry name" value="ARMADILLO REPEAT CONTAINING 2"/>
    <property type="match status" value="1"/>
</dbReference>
<comment type="caution">
    <text evidence="3">The sequence shown here is derived from an EMBL/GenBank/DDBJ whole genome shotgun (WGS) entry which is preliminary data.</text>
</comment>
<dbReference type="InterPro" id="IPR016024">
    <property type="entry name" value="ARM-type_fold"/>
</dbReference>
<keyword evidence="4" id="KW-1185">Reference proteome</keyword>
<evidence type="ECO:0000313" key="4">
    <source>
        <dbReference type="Proteomes" id="UP001151699"/>
    </source>
</evidence>
<gene>
    <name evidence="3" type="primary">ARMC2</name>
    <name evidence="3" type="ORF">Bhyg_13839</name>
</gene>
<dbReference type="InterPro" id="IPR000225">
    <property type="entry name" value="Armadillo"/>
</dbReference>
<dbReference type="SUPFAM" id="SSF48371">
    <property type="entry name" value="ARM repeat"/>
    <property type="match status" value="1"/>
</dbReference>
<sequence length="863" mass="95371">QSSIFRPFFWIFYEQFCLGVVRLISTKRPITPREPRRLYGKTAPSGQRPPSAFSLRYLQFESRALPSLDPLPTISNGKLTNPALLRSCSSGSLTGKEDDPNGNQNKLPSLLLQPTKITASMDNLCEEMPPRIDFEKPPAKAKTVFDQKKRDASVDAPKYSKSNGNDDKMKRTRLLRNNDLLAQSSTETLLDMLRANSGIKECSDETVAHINGILTELYLRVKGARGEWRGAVLGSLYGLVECESPKILLSVARVVLVLCVTGSNLTGACKLVFKVARNAANDGLFFDCDIPELLIDGLGRASPIEEPEACIYGYGAVRFLASMIVKDSDETTTSSTGKVRSKTVSQRLVRQGAMQLMILHLQILNEFGAATKLSHQLTHALFQLSGAFRALLLAKSSTENDQNYVVTSLFSATTKQYPQIQETCEEQTFRLHLAIPHLVRAAEISMGEMVVQTNLVRTLSIMSENEECCGVLSEYSSRLGILLGPIGKEYPEKSMGMLVRLGYVLGNIMASYDSARCQVWILMNLTEMSRSNIVSFKFFNNDVAMDYLLSTLESCSNKSFLNQNGEVLDVTIKLVRVIANMSVNNEVGYGFGIRKSLGSILLTLLLGVNNFKLKLSAELEELLLATLGALHNLSFYQDLAEDDNRYPVSSMAARLSDLSVALCATIVSGPISAKAEASRVLGNMTRCSKVRQHFCEAGGLKVIVQQLRSDDLELVAASCGILVNLLGDWERRSSFRELNGPSLLSDVLQHGAMQNWVLAGIICQAMWNYLIDSPNIVGALGENETEFIAGMLSEYLDEETIFNGGQPDELWEQFAIVATDLLERIQSTMPYTSYASSDEDDIQVAKTGDYWGGKFRTWLNDEN</sequence>
<name>A0A9Q0MQV2_9DIPT</name>
<evidence type="ECO:0000313" key="3">
    <source>
        <dbReference type="EMBL" id="KAJ6635254.1"/>
    </source>
</evidence>
<dbReference type="OrthoDB" id="247006at2759"/>
<dbReference type="GO" id="GO:0044782">
    <property type="term" value="P:cilium organization"/>
    <property type="evidence" value="ECO:0007669"/>
    <property type="project" value="TreeGrafter"/>
</dbReference>
<dbReference type="Gene3D" id="1.25.10.10">
    <property type="entry name" value="Leucine-rich Repeat Variant"/>
    <property type="match status" value="2"/>
</dbReference>
<protein>
    <submittedName>
        <fullName evidence="3">Armadillo repeat-containing protein 2</fullName>
    </submittedName>
</protein>
<dbReference type="AlphaFoldDB" id="A0A9Q0MQV2"/>
<evidence type="ECO:0000256" key="2">
    <source>
        <dbReference type="SAM" id="MobiDB-lite"/>
    </source>
</evidence>
<dbReference type="PROSITE" id="PS50176">
    <property type="entry name" value="ARM_REPEAT"/>
    <property type="match status" value="1"/>
</dbReference>
<feature type="repeat" description="ARM" evidence="1">
    <location>
        <begin position="698"/>
        <end position="725"/>
    </location>
</feature>
<feature type="non-terminal residue" evidence="3">
    <location>
        <position position="1"/>
    </location>
</feature>